<evidence type="ECO:0000256" key="1">
    <source>
        <dbReference type="ARBA" id="ARBA00022670"/>
    </source>
</evidence>
<evidence type="ECO:0000256" key="4">
    <source>
        <dbReference type="ARBA" id="ARBA00022833"/>
    </source>
</evidence>
<dbReference type="SUPFAM" id="SSF55486">
    <property type="entry name" value="Metalloproteases ('zincins'), catalytic domain"/>
    <property type="match status" value="1"/>
</dbReference>
<reference evidence="7 8" key="1">
    <citation type="journal article" date="2023" name="Commun. Biol.">
        <title>Reorganization of the ancestral sex-determining regions during the evolution of trioecy in Pleodorina starrii.</title>
        <authorList>
            <person name="Takahashi K."/>
            <person name="Suzuki S."/>
            <person name="Kawai-Toyooka H."/>
            <person name="Yamamoto K."/>
            <person name="Hamaji T."/>
            <person name="Ootsuki R."/>
            <person name="Yamaguchi H."/>
            <person name="Kawachi M."/>
            <person name="Higashiyama T."/>
            <person name="Nozaki H."/>
        </authorList>
    </citation>
    <scope>NUCLEOTIDE SEQUENCE [LARGE SCALE GENOMIC DNA]</scope>
    <source>
        <strain evidence="7 8">NIES-4479</strain>
    </source>
</reference>
<dbReference type="Pfam" id="PF00413">
    <property type="entry name" value="Peptidase_M10"/>
    <property type="match status" value="1"/>
</dbReference>
<evidence type="ECO:0000313" key="8">
    <source>
        <dbReference type="Proteomes" id="UP001165080"/>
    </source>
</evidence>
<protein>
    <recommendedName>
        <fullName evidence="6">Peptidase M10 metallopeptidase domain-containing protein</fullName>
    </recommendedName>
</protein>
<dbReference type="AlphaFoldDB" id="A0A9W6BZY7"/>
<dbReference type="PRINTS" id="PR00138">
    <property type="entry name" value="MATRIXIN"/>
</dbReference>
<sequence>MKTNVSSDKLLRRGLRRDQIRVEVIIEELGPRKRMFTPEDLGLSRPKLVGPLIDLVAVAAAAPNGDGNGAAAAAPHHNGAPPPPVVMVEPSPAALAAIAAMERLQANKFLTLLGYKGAEMRDILLAGGDVEEAVAAAAPVAAAPAAAAAANLAPAAGVAAMRMRRLQEQLGLPDPTGALDDDTLWALANRYRYNTYPEKDLLSEYEARTFPNGATVYWSIESPCYMAGTDDDSNAETVMQRCCQQWQDVTSLTFKKARACVDDDHPEADLEVVFIPFKDYDIGPHLEVLNVGPDFRVFPHHLSVVATSDKGLPPAISSIDGNTFTDKGLPSVISGIDSMTLADKGLPPVIISSSYGNTFTDKGLPPVIISSSYGKTFADKGLPPVISSRDGKKQPLPLPLPGRPGAAKIMIDTTWTFWMLPTTPQRVHDFYGAFYLEPLLLHNIGSALGLHSSGRPEDVMCPFYSAEGHTALTDNDKQRARDLYPIV</sequence>
<dbReference type="Proteomes" id="UP001165080">
    <property type="component" value="Unassembled WGS sequence"/>
</dbReference>
<dbReference type="InterPro" id="IPR001818">
    <property type="entry name" value="Pept_M10_metallopeptidase"/>
</dbReference>
<gene>
    <name evidence="7" type="primary">PLESTBF000880</name>
    <name evidence="7" type="ORF">PLESTB_001732400</name>
</gene>
<evidence type="ECO:0000256" key="5">
    <source>
        <dbReference type="ARBA" id="ARBA00023049"/>
    </source>
</evidence>
<name>A0A9W6BZY7_9CHLO</name>
<evidence type="ECO:0000259" key="6">
    <source>
        <dbReference type="Pfam" id="PF00413"/>
    </source>
</evidence>
<evidence type="ECO:0000256" key="3">
    <source>
        <dbReference type="ARBA" id="ARBA00022801"/>
    </source>
</evidence>
<dbReference type="GO" id="GO:0004222">
    <property type="term" value="F:metalloendopeptidase activity"/>
    <property type="evidence" value="ECO:0007669"/>
    <property type="project" value="InterPro"/>
</dbReference>
<evidence type="ECO:0000256" key="2">
    <source>
        <dbReference type="ARBA" id="ARBA00022723"/>
    </source>
</evidence>
<organism evidence="7 8">
    <name type="scientific">Pleodorina starrii</name>
    <dbReference type="NCBI Taxonomy" id="330485"/>
    <lineage>
        <taxon>Eukaryota</taxon>
        <taxon>Viridiplantae</taxon>
        <taxon>Chlorophyta</taxon>
        <taxon>core chlorophytes</taxon>
        <taxon>Chlorophyceae</taxon>
        <taxon>CS clade</taxon>
        <taxon>Chlamydomonadales</taxon>
        <taxon>Volvocaceae</taxon>
        <taxon>Pleodorina</taxon>
    </lineage>
</organism>
<dbReference type="GO" id="GO:0006508">
    <property type="term" value="P:proteolysis"/>
    <property type="evidence" value="ECO:0007669"/>
    <property type="project" value="UniProtKB-KW"/>
</dbReference>
<dbReference type="PANTHER" id="PTHR10201:SF323">
    <property type="entry name" value="MATRIX METALLOPROTEINASE-21"/>
    <property type="match status" value="1"/>
</dbReference>
<keyword evidence="8" id="KW-1185">Reference proteome</keyword>
<dbReference type="GO" id="GO:0008270">
    <property type="term" value="F:zinc ion binding"/>
    <property type="evidence" value="ECO:0007669"/>
    <property type="project" value="InterPro"/>
</dbReference>
<keyword evidence="5" id="KW-0482">Metalloprotease</keyword>
<dbReference type="Gene3D" id="3.40.390.10">
    <property type="entry name" value="Collagenase (Catalytic Domain)"/>
    <property type="match status" value="1"/>
</dbReference>
<proteinExistence type="predicted"/>
<keyword evidence="4" id="KW-0862">Zinc</keyword>
<dbReference type="EMBL" id="BRXU01000043">
    <property type="protein sequence ID" value="GLC61219.1"/>
    <property type="molecule type" value="Genomic_DNA"/>
</dbReference>
<dbReference type="PANTHER" id="PTHR10201">
    <property type="entry name" value="MATRIX METALLOPROTEINASE"/>
    <property type="match status" value="1"/>
</dbReference>
<accession>A0A9W6BZY7</accession>
<keyword evidence="2" id="KW-0479">Metal-binding</keyword>
<dbReference type="InterPro" id="IPR024079">
    <property type="entry name" value="MetalloPept_cat_dom_sf"/>
</dbReference>
<keyword evidence="1" id="KW-0645">Protease</keyword>
<keyword evidence="3" id="KW-0378">Hydrolase</keyword>
<comment type="caution">
    <text evidence="7">The sequence shown here is derived from an EMBL/GenBank/DDBJ whole genome shotgun (WGS) entry which is preliminary data.</text>
</comment>
<evidence type="ECO:0000313" key="7">
    <source>
        <dbReference type="EMBL" id="GLC61219.1"/>
    </source>
</evidence>
<dbReference type="InterPro" id="IPR021190">
    <property type="entry name" value="Pept_M10A"/>
</dbReference>
<dbReference type="GO" id="GO:0031012">
    <property type="term" value="C:extracellular matrix"/>
    <property type="evidence" value="ECO:0007669"/>
    <property type="project" value="InterPro"/>
</dbReference>
<feature type="domain" description="Peptidase M10 metallopeptidase" evidence="6">
    <location>
        <begin position="431"/>
        <end position="484"/>
    </location>
</feature>